<gene>
    <name evidence="1" type="ORF">PEPS_38240</name>
</gene>
<reference evidence="1 2" key="1">
    <citation type="submission" date="2021-12" db="EMBL/GenBank/DDBJ databases">
        <title>Genome sequencing of bacteria with rrn-lacking chromosome and rrn-plasmid.</title>
        <authorList>
            <person name="Anda M."/>
            <person name="Iwasaki W."/>
        </authorList>
    </citation>
    <scope>NUCLEOTIDE SEQUENCE [LARGE SCALE GENOMIC DNA]</scope>
    <source>
        <strain evidence="1 2">NBRC 101262</strain>
        <plasmid evidence="1 2">pPP3</plasmid>
    </source>
</reference>
<evidence type="ECO:0000313" key="2">
    <source>
        <dbReference type="Proteomes" id="UP001354989"/>
    </source>
</evidence>
<keyword evidence="1" id="KW-0614">Plasmid</keyword>
<proteinExistence type="predicted"/>
<evidence type="ECO:0008006" key="3">
    <source>
        <dbReference type="Google" id="ProtNLM"/>
    </source>
</evidence>
<dbReference type="Proteomes" id="UP001354989">
    <property type="component" value="Plasmid pPP3"/>
</dbReference>
<dbReference type="RefSeq" id="WP_338398991.1">
    <property type="nucleotide sequence ID" value="NZ_AP025295.1"/>
</dbReference>
<protein>
    <recommendedName>
        <fullName evidence="3">Transposase TnpC homeodomain domain-containing protein</fullName>
    </recommendedName>
</protein>
<keyword evidence="2" id="KW-1185">Reference proteome</keyword>
<sequence length="138" mass="16022">MDITSKYNDLLKDHNDLKHRFEVMEQQLSYFLKLHNGSRSERMPKGKVVDEKQTEILFGGQQIIDTPVEESTQNTTKKKSSKKGLAKRLVLPKDLPTKDIYLKPENLPENAQKIGTEVIEVLDYQPSKLIKLCFHRQK</sequence>
<evidence type="ECO:0000313" key="1">
    <source>
        <dbReference type="EMBL" id="BDD01544.1"/>
    </source>
</evidence>
<accession>A0ABM7VKM2</accession>
<geneLocation type="plasmid" evidence="1 2">
    <name>pPP3</name>
</geneLocation>
<dbReference type="EMBL" id="AP025295">
    <property type="protein sequence ID" value="BDD01544.1"/>
    <property type="molecule type" value="Genomic_DNA"/>
</dbReference>
<name>A0ABM7VKM2_9BACT</name>
<organism evidence="1 2">
    <name type="scientific">Persicobacter psychrovividus</name>
    <dbReference type="NCBI Taxonomy" id="387638"/>
    <lineage>
        <taxon>Bacteria</taxon>
        <taxon>Pseudomonadati</taxon>
        <taxon>Bacteroidota</taxon>
        <taxon>Cytophagia</taxon>
        <taxon>Cytophagales</taxon>
        <taxon>Persicobacteraceae</taxon>
        <taxon>Persicobacter</taxon>
    </lineage>
</organism>